<dbReference type="Proteomes" id="UP000827092">
    <property type="component" value="Unassembled WGS sequence"/>
</dbReference>
<evidence type="ECO:0000313" key="1">
    <source>
        <dbReference type="EMBL" id="KAG8198851.1"/>
    </source>
</evidence>
<sequence length="141" mass="15920">MKRAKDAKVVDSIVHKDAGYRVLNSEHCLPSFWESKKVLMAMIWQLGLLTFFFMRSTAVQKLTGKSKEEYLSLKKSTVFGKGSLNDLAVNTYNTTILSLCGSNMDQQFVLKAFACAHYILSYINKSDRGISKLIHDSLEQS</sequence>
<reference evidence="1 2" key="1">
    <citation type="journal article" date="2022" name="Nat. Ecol. Evol.">
        <title>A masculinizing supergene underlies an exaggerated male reproductive morph in a spider.</title>
        <authorList>
            <person name="Hendrickx F."/>
            <person name="De Corte Z."/>
            <person name="Sonet G."/>
            <person name="Van Belleghem S.M."/>
            <person name="Kostlbacher S."/>
            <person name="Vangestel C."/>
        </authorList>
    </citation>
    <scope>NUCLEOTIDE SEQUENCE [LARGE SCALE GENOMIC DNA]</scope>
    <source>
        <strain evidence="1">W744_W776</strain>
    </source>
</reference>
<evidence type="ECO:0000313" key="2">
    <source>
        <dbReference type="Proteomes" id="UP000827092"/>
    </source>
</evidence>
<accession>A0AAV6VTR9</accession>
<organism evidence="1 2">
    <name type="scientific">Oedothorax gibbosus</name>
    <dbReference type="NCBI Taxonomy" id="931172"/>
    <lineage>
        <taxon>Eukaryota</taxon>
        <taxon>Metazoa</taxon>
        <taxon>Ecdysozoa</taxon>
        <taxon>Arthropoda</taxon>
        <taxon>Chelicerata</taxon>
        <taxon>Arachnida</taxon>
        <taxon>Araneae</taxon>
        <taxon>Araneomorphae</taxon>
        <taxon>Entelegynae</taxon>
        <taxon>Araneoidea</taxon>
        <taxon>Linyphiidae</taxon>
        <taxon>Erigoninae</taxon>
        <taxon>Oedothorax</taxon>
    </lineage>
</organism>
<dbReference type="PANTHER" id="PTHR47642:SF5">
    <property type="entry name" value="ATP-DEPENDENT DNA HELICASE"/>
    <property type="match status" value="1"/>
</dbReference>
<proteinExistence type="predicted"/>
<gene>
    <name evidence="1" type="ORF">JTE90_015069</name>
</gene>
<keyword evidence="2" id="KW-1185">Reference proteome</keyword>
<dbReference type="EMBL" id="JAFNEN010000034">
    <property type="protein sequence ID" value="KAG8198851.1"/>
    <property type="molecule type" value="Genomic_DNA"/>
</dbReference>
<name>A0AAV6VTR9_9ARAC</name>
<comment type="caution">
    <text evidence="1">The sequence shown here is derived from an EMBL/GenBank/DDBJ whole genome shotgun (WGS) entry which is preliminary data.</text>
</comment>
<dbReference type="InterPro" id="IPR051055">
    <property type="entry name" value="PIF1_helicase"/>
</dbReference>
<dbReference type="PANTHER" id="PTHR47642">
    <property type="entry name" value="ATP-DEPENDENT DNA HELICASE"/>
    <property type="match status" value="1"/>
</dbReference>
<dbReference type="AlphaFoldDB" id="A0AAV6VTR9"/>
<protein>
    <submittedName>
        <fullName evidence="1">Uncharacterized protein</fullName>
    </submittedName>
</protein>